<dbReference type="EMBL" id="GBRH01188526">
    <property type="protein sequence ID" value="JAE09370.1"/>
    <property type="molecule type" value="Transcribed_RNA"/>
</dbReference>
<protein>
    <submittedName>
        <fullName evidence="1">Uncharacterized protein</fullName>
    </submittedName>
</protein>
<name>A0A0A9F8I4_ARUDO</name>
<proteinExistence type="predicted"/>
<accession>A0A0A9F8I4</accession>
<evidence type="ECO:0000313" key="1">
    <source>
        <dbReference type="EMBL" id="JAE09370.1"/>
    </source>
</evidence>
<reference evidence="1" key="2">
    <citation type="journal article" date="2015" name="Data Brief">
        <title>Shoot transcriptome of the giant reed, Arundo donax.</title>
        <authorList>
            <person name="Barrero R.A."/>
            <person name="Guerrero F.D."/>
            <person name="Moolhuijzen P."/>
            <person name="Goolsby J.A."/>
            <person name="Tidwell J."/>
            <person name="Bellgard S.E."/>
            <person name="Bellgard M.I."/>
        </authorList>
    </citation>
    <scope>NUCLEOTIDE SEQUENCE</scope>
    <source>
        <tissue evidence="1">Shoot tissue taken approximately 20 cm above the soil surface</tissue>
    </source>
</reference>
<reference evidence="1" key="1">
    <citation type="submission" date="2014-09" db="EMBL/GenBank/DDBJ databases">
        <authorList>
            <person name="Magalhaes I.L.F."/>
            <person name="Oliveira U."/>
            <person name="Santos F.R."/>
            <person name="Vidigal T.H.D.A."/>
            <person name="Brescovit A.D."/>
            <person name="Santos A.J."/>
        </authorList>
    </citation>
    <scope>NUCLEOTIDE SEQUENCE</scope>
    <source>
        <tissue evidence="1">Shoot tissue taken approximately 20 cm above the soil surface</tissue>
    </source>
</reference>
<dbReference type="AlphaFoldDB" id="A0A0A9F8I4"/>
<sequence length="85" mass="9125">MLFHLQQEAGEILRCTGRSVPPSIRCHVSAGCDPALSLCRGFDASDILLCTNKGCIGEGTTQERLRSVGEPEDDDCISVAAHLPR</sequence>
<organism evidence="1">
    <name type="scientific">Arundo donax</name>
    <name type="common">Giant reed</name>
    <name type="synonym">Donax arundinaceus</name>
    <dbReference type="NCBI Taxonomy" id="35708"/>
    <lineage>
        <taxon>Eukaryota</taxon>
        <taxon>Viridiplantae</taxon>
        <taxon>Streptophyta</taxon>
        <taxon>Embryophyta</taxon>
        <taxon>Tracheophyta</taxon>
        <taxon>Spermatophyta</taxon>
        <taxon>Magnoliopsida</taxon>
        <taxon>Liliopsida</taxon>
        <taxon>Poales</taxon>
        <taxon>Poaceae</taxon>
        <taxon>PACMAD clade</taxon>
        <taxon>Arundinoideae</taxon>
        <taxon>Arundineae</taxon>
        <taxon>Arundo</taxon>
    </lineage>
</organism>